<evidence type="ECO:0000313" key="2">
    <source>
        <dbReference type="Proteomes" id="UP000740605"/>
    </source>
</evidence>
<evidence type="ECO:0008006" key="3">
    <source>
        <dbReference type="Google" id="ProtNLM"/>
    </source>
</evidence>
<dbReference type="RefSeq" id="WP_215488230.1">
    <property type="nucleotide sequence ID" value="NZ_BAAAPJ010000003.1"/>
</dbReference>
<keyword evidence="2" id="KW-1185">Reference proteome</keyword>
<dbReference type="EMBL" id="JAFLHG010000012">
    <property type="protein sequence ID" value="MBT8798998.1"/>
    <property type="molecule type" value="Genomic_DNA"/>
</dbReference>
<comment type="caution">
    <text evidence="1">The sequence shown here is derived from an EMBL/GenBank/DDBJ whole genome shotgun (WGS) entry which is preliminary data.</text>
</comment>
<gene>
    <name evidence="1" type="ORF">J0P97_13090</name>
</gene>
<reference evidence="1 2" key="1">
    <citation type="submission" date="2021-03" db="EMBL/GenBank/DDBJ databases">
        <title>Microbacterium pauli sp. nov., isolated from microfiltered milk.</title>
        <authorList>
            <person name="Bellassi P."/>
            <person name="Fontana A."/>
            <person name="Callegari M.L."/>
            <person name="Lorenzo M."/>
            <person name="Cappa F."/>
        </authorList>
    </citation>
    <scope>NUCLEOTIDE SEQUENCE [LARGE SCALE GENOMIC DNA]</scope>
    <source>
        <strain evidence="1 2">DSM 18909</strain>
    </source>
</reference>
<accession>A0ABS5XWS6</accession>
<protein>
    <recommendedName>
        <fullName evidence="3">Rv3651-like N-terminal domain-containing protein</fullName>
    </recommendedName>
</protein>
<proteinExistence type="predicted"/>
<sequence length="335" mass="36421">MSTEHPVAVIRSLGAEDVIVSWPDLDVGLRAVSVTVMGAPTGAWVFYRPEESEDATLPDGLAAAVHIAADGRLTRFTGLTARHASGSTRHGLWLTASNLPNPDDQGAWRESQQVTVLQPNGRARAITVEGVTAFVLDHGGSARVVVHDGAPETKGVARGGRNYIYSYIVISLGEQLPDEIRVSARDAEHFNDQDLLTAMETAAPRSPGRPPAHALVPWAWVRLTEADKEAAVMSVLREFEHLADYWHGADGSVGPLVRGLANPLVEVDGEWPHTRVDVSFTHPHYPQGRLRRSIRVYDDAGRIRPAMYASIHLMEDLDTMAPPSTDQAHNGVLNI</sequence>
<dbReference type="Proteomes" id="UP000740605">
    <property type="component" value="Unassembled WGS sequence"/>
</dbReference>
<name>A0ABS5XWS6_9MICO</name>
<evidence type="ECO:0000313" key="1">
    <source>
        <dbReference type="EMBL" id="MBT8798998.1"/>
    </source>
</evidence>
<organism evidence="1 2">
    <name type="scientific">Microbacterium flavum</name>
    <dbReference type="NCBI Taxonomy" id="415216"/>
    <lineage>
        <taxon>Bacteria</taxon>
        <taxon>Bacillati</taxon>
        <taxon>Actinomycetota</taxon>
        <taxon>Actinomycetes</taxon>
        <taxon>Micrococcales</taxon>
        <taxon>Microbacteriaceae</taxon>
        <taxon>Microbacterium</taxon>
    </lineage>
</organism>